<feature type="region of interest" description="Disordered" evidence="10">
    <location>
        <begin position="307"/>
        <end position="335"/>
    </location>
</feature>
<dbReference type="EMBL" id="MU151058">
    <property type="protein sequence ID" value="KAF9453857.1"/>
    <property type="molecule type" value="Genomic_DNA"/>
</dbReference>
<feature type="compositionally biased region" description="Acidic residues" evidence="10">
    <location>
        <begin position="67"/>
        <end position="81"/>
    </location>
</feature>
<evidence type="ECO:0000256" key="3">
    <source>
        <dbReference type="ARBA" id="ARBA00022517"/>
    </source>
</evidence>
<feature type="region of interest" description="Disordered" evidence="10">
    <location>
        <begin position="348"/>
        <end position="403"/>
    </location>
</feature>
<feature type="compositionally biased region" description="Basic residues" evidence="10">
    <location>
        <begin position="1"/>
        <end position="12"/>
    </location>
</feature>
<keyword evidence="4 9" id="KW-0698">rRNA processing</keyword>
<dbReference type="Pfam" id="PF06102">
    <property type="entry name" value="RRP36"/>
    <property type="match status" value="1"/>
</dbReference>
<dbReference type="GO" id="GO:0005730">
    <property type="term" value="C:nucleolus"/>
    <property type="evidence" value="ECO:0007669"/>
    <property type="project" value="UniProtKB-SubCell"/>
</dbReference>
<dbReference type="PANTHER" id="PTHR21738">
    <property type="entry name" value="RIBOSOMAL RNA PROCESSING PROTEIN 36 HOMOLOG"/>
    <property type="match status" value="1"/>
</dbReference>
<proteinExistence type="inferred from homology"/>
<evidence type="ECO:0000256" key="1">
    <source>
        <dbReference type="ARBA" id="ARBA00004604"/>
    </source>
</evidence>
<evidence type="ECO:0000256" key="2">
    <source>
        <dbReference type="ARBA" id="ARBA00009418"/>
    </source>
</evidence>
<evidence type="ECO:0000256" key="7">
    <source>
        <dbReference type="ARBA" id="ARBA00023274"/>
    </source>
</evidence>
<dbReference type="InterPro" id="IPR009292">
    <property type="entry name" value="RRP36"/>
</dbReference>
<feature type="compositionally biased region" description="Acidic residues" evidence="10">
    <location>
        <begin position="150"/>
        <end position="165"/>
    </location>
</feature>
<evidence type="ECO:0000256" key="5">
    <source>
        <dbReference type="ARBA" id="ARBA00023054"/>
    </source>
</evidence>
<organism evidence="11 12">
    <name type="scientific">Macrolepiota fuliginosa MF-IS2</name>
    <dbReference type="NCBI Taxonomy" id="1400762"/>
    <lineage>
        <taxon>Eukaryota</taxon>
        <taxon>Fungi</taxon>
        <taxon>Dikarya</taxon>
        <taxon>Basidiomycota</taxon>
        <taxon>Agaricomycotina</taxon>
        <taxon>Agaricomycetes</taxon>
        <taxon>Agaricomycetidae</taxon>
        <taxon>Agaricales</taxon>
        <taxon>Agaricineae</taxon>
        <taxon>Agaricaceae</taxon>
        <taxon>Macrolepiota</taxon>
    </lineage>
</organism>
<dbReference type="Proteomes" id="UP000807342">
    <property type="component" value="Unassembled WGS sequence"/>
</dbReference>
<name>A0A9P5XLT4_9AGAR</name>
<evidence type="ECO:0000256" key="4">
    <source>
        <dbReference type="ARBA" id="ARBA00022552"/>
    </source>
</evidence>
<evidence type="ECO:0000256" key="10">
    <source>
        <dbReference type="SAM" id="MobiDB-lite"/>
    </source>
</evidence>
<sequence>MPRRPRPSHRAPPHNEGAAPRKTDFKPSNNSLWKATKPLAVNEDDDSVNEEQYHDEESEVGRRGYYEEDGSEDTEEDEEDADAPRVSQWVDDQDFGGLGEGDNEEDEDEEEKSEAGPSQLATYSFPDLSTLPFGALRKAQYALSHAEAVTDSEDEDEDEDTDPDSVDAPVHQPDGGKKGVEWSTKPRTDIAKRSNKHAPTEVTSKKPVTRLRQVVEVKKIESRDPRFLSVAGEFKADKFQQNYGFLTEVHKSELGTLRDNVKRARKMVDNAPRQLRDDYEAEVQRLELAVKRTESIVNKERMDRIQQQALQRVSKDEKERRKHGKGSWYPKKSEKRELVTRARYEALAAEGGKRAVKKAIEKRQKKISQKEKKSRPFPKGGGGETRKRSADEDHGERKRRRVG</sequence>
<dbReference type="GO" id="GO:0000462">
    <property type="term" value="P:maturation of SSU-rRNA from tricistronic rRNA transcript (SSU-rRNA, 5.8S rRNA, LSU-rRNA)"/>
    <property type="evidence" value="ECO:0007669"/>
    <property type="project" value="TreeGrafter"/>
</dbReference>
<evidence type="ECO:0000256" key="6">
    <source>
        <dbReference type="ARBA" id="ARBA00023242"/>
    </source>
</evidence>
<keyword evidence="6 9" id="KW-0539">Nucleus</keyword>
<comment type="subunit">
    <text evidence="9">Associates with 90S and pre-40S pre-ribosomal particles.</text>
</comment>
<evidence type="ECO:0000256" key="9">
    <source>
        <dbReference type="RuleBase" id="RU368027"/>
    </source>
</evidence>
<evidence type="ECO:0000313" key="11">
    <source>
        <dbReference type="EMBL" id="KAF9453857.1"/>
    </source>
</evidence>
<keyword evidence="5" id="KW-0175">Coiled coil</keyword>
<dbReference type="OrthoDB" id="448446at2759"/>
<dbReference type="AlphaFoldDB" id="A0A9P5XLT4"/>
<comment type="similarity">
    <text evidence="2 9">Belongs to the RRP36 family.</text>
</comment>
<feature type="region of interest" description="Disordered" evidence="10">
    <location>
        <begin position="1"/>
        <end position="126"/>
    </location>
</feature>
<dbReference type="GO" id="GO:0030686">
    <property type="term" value="C:90S preribosome"/>
    <property type="evidence" value="ECO:0007669"/>
    <property type="project" value="TreeGrafter"/>
</dbReference>
<comment type="function">
    <text evidence="8 9">Component of the 90S pre-ribosome involved in the maturation of rRNAs. Required for early cleavages of the pre-RNAs in the 40S ribosomal subunit maturation pathway.</text>
</comment>
<feature type="compositionally biased region" description="Basic and acidic residues" evidence="10">
    <location>
        <begin position="174"/>
        <end position="192"/>
    </location>
</feature>
<feature type="compositionally biased region" description="Acidic residues" evidence="10">
    <location>
        <begin position="42"/>
        <end position="58"/>
    </location>
</feature>
<feature type="compositionally biased region" description="Basic residues" evidence="10">
    <location>
        <begin position="363"/>
        <end position="376"/>
    </location>
</feature>
<feature type="region of interest" description="Disordered" evidence="10">
    <location>
        <begin position="142"/>
        <end position="207"/>
    </location>
</feature>
<comment type="subcellular location">
    <subcellularLocation>
        <location evidence="1 9">Nucleus</location>
        <location evidence="1 9">Nucleolus</location>
    </subcellularLocation>
</comment>
<gene>
    <name evidence="11" type="ORF">P691DRAFT_657765</name>
</gene>
<keyword evidence="3 9" id="KW-0690">Ribosome biogenesis</keyword>
<dbReference type="PANTHER" id="PTHR21738:SF0">
    <property type="entry name" value="RIBOSOMAL RNA PROCESSING PROTEIN 36 HOMOLOG"/>
    <property type="match status" value="1"/>
</dbReference>
<protein>
    <recommendedName>
        <fullName evidence="9">rRNA biogenesis protein RRP36</fullName>
    </recommendedName>
</protein>
<feature type="compositionally biased region" description="Basic and acidic residues" evidence="10">
    <location>
        <begin position="384"/>
        <end position="396"/>
    </location>
</feature>
<accession>A0A9P5XLT4</accession>
<evidence type="ECO:0000313" key="12">
    <source>
        <dbReference type="Proteomes" id="UP000807342"/>
    </source>
</evidence>
<reference evidence="11" key="1">
    <citation type="submission" date="2020-11" db="EMBL/GenBank/DDBJ databases">
        <authorList>
            <consortium name="DOE Joint Genome Institute"/>
            <person name="Ahrendt S."/>
            <person name="Riley R."/>
            <person name="Andreopoulos W."/>
            <person name="Labutti K."/>
            <person name="Pangilinan J."/>
            <person name="Ruiz-Duenas F.J."/>
            <person name="Barrasa J.M."/>
            <person name="Sanchez-Garcia M."/>
            <person name="Camarero S."/>
            <person name="Miyauchi S."/>
            <person name="Serrano A."/>
            <person name="Linde D."/>
            <person name="Babiker R."/>
            <person name="Drula E."/>
            <person name="Ayuso-Fernandez I."/>
            <person name="Pacheco R."/>
            <person name="Padilla G."/>
            <person name="Ferreira P."/>
            <person name="Barriuso J."/>
            <person name="Kellner H."/>
            <person name="Castanera R."/>
            <person name="Alfaro M."/>
            <person name="Ramirez L."/>
            <person name="Pisabarro A.G."/>
            <person name="Kuo A."/>
            <person name="Tritt A."/>
            <person name="Lipzen A."/>
            <person name="He G."/>
            <person name="Yan M."/>
            <person name="Ng V."/>
            <person name="Cullen D."/>
            <person name="Martin F."/>
            <person name="Rosso M.-N."/>
            <person name="Henrissat B."/>
            <person name="Hibbett D."/>
            <person name="Martinez A.T."/>
            <person name="Grigoriev I.V."/>
        </authorList>
    </citation>
    <scope>NUCLEOTIDE SEQUENCE</scope>
    <source>
        <strain evidence="11">MF-IS2</strain>
    </source>
</reference>
<evidence type="ECO:0000256" key="8">
    <source>
        <dbReference type="ARBA" id="ARBA00025053"/>
    </source>
</evidence>
<comment type="caution">
    <text evidence="11">The sequence shown here is derived from an EMBL/GenBank/DDBJ whole genome shotgun (WGS) entry which is preliminary data.</text>
</comment>
<keyword evidence="7 9" id="KW-0687">Ribonucleoprotein</keyword>
<feature type="compositionally biased region" description="Acidic residues" evidence="10">
    <location>
        <begin position="101"/>
        <end position="112"/>
    </location>
</feature>
<keyword evidence="12" id="KW-1185">Reference proteome</keyword>